<keyword evidence="4" id="KW-0862">Zinc</keyword>
<dbReference type="PANTHER" id="PTHR13510">
    <property type="entry name" value="FYVE-FINGER-CONTAINING RAB5 EFFECTOR PROTEIN RABENOSYN-5-RELATED"/>
    <property type="match status" value="1"/>
</dbReference>
<keyword evidence="11" id="KW-1185">Reference proteome</keyword>
<dbReference type="Pfam" id="PF01363">
    <property type="entry name" value="FYVE"/>
    <property type="match status" value="2"/>
</dbReference>
<feature type="compositionally biased region" description="Polar residues" evidence="8">
    <location>
        <begin position="150"/>
        <end position="166"/>
    </location>
</feature>
<evidence type="ECO:0000256" key="7">
    <source>
        <dbReference type="SAM" id="Coils"/>
    </source>
</evidence>
<proteinExistence type="predicted"/>
<reference evidence="10" key="1">
    <citation type="journal article" date="2020" name="Stud. Mycol.">
        <title>101 Dothideomycetes genomes: a test case for predicting lifestyles and emergence of pathogens.</title>
        <authorList>
            <person name="Haridas S."/>
            <person name="Albert R."/>
            <person name="Binder M."/>
            <person name="Bloem J."/>
            <person name="Labutti K."/>
            <person name="Salamov A."/>
            <person name="Andreopoulos B."/>
            <person name="Baker S."/>
            <person name="Barry K."/>
            <person name="Bills G."/>
            <person name="Bluhm B."/>
            <person name="Cannon C."/>
            <person name="Castanera R."/>
            <person name="Culley D."/>
            <person name="Daum C."/>
            <person name="Ezra D."/>
            <person name="Gonzalez J."/>
            <person name="Henrissat B."/>
            <person name="Kuo A."/>
            <person name="Liang C."/>
            <person name="Lipzen A."/>
            <person name="Lutzoni F."/>
            <person name="Magnuson J."/>
            <person name="Mondo S."/>
            <person name="Nolan M."/>
            <person name="Ohm R."/>
            <person name="Pangilinan J."/>
            <person name="Park H.-J."/>
            <person name="Ramirez L."/>
            <person name="Alfaro M."/>
            <person name="Sun H."/>
            <person name="Tritt A."/>
            <person name="Yoshinaga Y."/>
            <person name="Zwiers L.-H."/>
            <person name="Turgeon B."/>
            <person name="Goodwin S."/>
            <person name="Spatafora J."/>
            <person name="Crous P."/>
            <person name="Grigoriev I."/>
        </authorList>
    </citation>
    <scope>NUCLEOTIDE SEQUENCE</scope>
    <source>
        <strain evidence="10">CBS 260.36</strain>
    </source>
</reference>
<dbReference type="InterPro" id="IPR000306">
    <property type="entry name" value="Znf_FYVE"/>
</dbReference>
<feature type="compositionally biased region" description="Low complexity" evidence="8">
    <location>
        <begin position="35"/>
        <end position="57"/>
    </location>
</feature>
<keyword evidence="5" id="KW-0234">DNA repair</keyword>
<protein>
    <submittedName>
        <fullName evidence="10">Vacuolar segregation protein pep7</fullName>
    </submittedName>
</protein>
<evidence type="ECO:0000256" key="2">
    <source>
        <dbReference type="ARBA" id="ARBA00022763"/>
    </source>
</evidence>
<feature type="region of interest" description="Disordered" evidence="8">
    <location>
        <begin position="1"/>
        <end position="59"/>
    </location>
</feature>
<dbReference type="SMART" id="SM00734">
    <property type="entry name" value="ZnF_Rad18"/>
    <property type="match status" value="1"/>
</dbReference>
<dbReference type="InterPro" id="IPR021565">
    <property type="entry name" value="Rbsn_Rab-bd"/>
</dbReference>
<sequence>MAARRSLGGGRVLGSGRSLAPPIPAQQAKHQRTGSLLSPSESSVSLSSQTSSTPVSTQDEDIMSKVALGDQTPNAIHSASSKLVCPICSEEMVTLLQLNRHLDDNHQNLEEVEQDQVKNWFEQQVQKAKKFQPLAVLNQRLKGLDVFEPNGTTTPPRPTSAQSPARQGSPAPAQSPATPRPIDPDEVVTRTHWQRTTGQDLCTEPQCGRRLGGTNGNVNCRHCGKLFCEEHTMYQMKLSRSAQHEPVRGLWCRVCETCYKSRDGYNDHGGYVKDHTKDFMDVRRKTVDKQYLEVSRLEKRLTRLTQLLANPPAPEPDQSAAGFLRSFTGNRNHIRNLEQSVVTWEDDALVSQCPFCQQPFSQYSFRRHHCRICGRVVCGDPDTACSSEIALNVDKANPQDSEKTVNQIPVDVRMCKDCQHTVFSKADFDRETSNRPADQRAYENLVQFERGIRLLLPKFQRLLQTLQDPDKPPSSSQLADAGKVRKRLMDAFTQYDVAARRIRDLPTSSPTQEKLQKAIYSQATSFLHLHMLPLKSLPKVLKHATPNGSRHPGSPLAAIKKDHANGLVRRDSNASTSTSATPNVEAITALEAEEKELKERLIVLEEQKFMVQEMMNEAKKKRRFDEMSALSGNVDDLSQEIDSIQSRLKGMDFESAYLGEI</sequence>
<evidence type="ECO:0000313" key="10">
    <source>
        <dbReference type="EMBL" id="KAF2154417.1"/>
    </source>
</evidence>
<dbReference type="Gene3D" id="4.10.860.20">
    <property type="entry name" value="Rabenosyn, Rab binding domain"/>
    <property type="match status" value="1"/>
</dbReference>
<dbReference type="Proteomes" id="UP000799439">
    <property type="component" value="Unassembled WGS sequence"/>
</dbReference>
<dbReference type="PROSITE" id="PS00028">
    <property type="entry name" value="ZINC_FINGER_C2H2_1"/>
    <property type="match status" value="1"/>
</dbReference>
<evidence type="ECO:0000313" key="11">
    <source>
        <dbReference type="Proteomes" id="UP000799439"/>
    </source>
</evidence>
<evidence type="ECO:0000256" key="5">
    <source>
        <dbReference type="ARBA" id="ARBA00023204"/>
    </source>
</evidence>
<dbReference type="Gene3D" id="3.30.40.10">
    <property type="entry name" value="Zinc/RING finger domain, C3HC4 (zinc finger)"/>
    <property type="match status" value="2"/>
</dbReference>
<evidence type="ECO:0000256" key="4">
    <source>
        <dbReference type="ARBA" id="ARBA00022833"/>
    </source>
</evidence>
<dbReference type="CDD" id="cd15737">
    <property type="entry name" value="FYVE2_Vac1p_like"/>
    <property type="match status" value="1"/>
</dbReference>
<evidence type="ECO:0000256" key="8">
    <source>
        <dbReference type="SAM" id="MobiDB-lite"/>
    </source>
</evidence>
<dbReference type="InterPro" id="IPR011011">
    <property type="entry name" value="Znf_FYVE_PHD"/>
</dbReference>
<dbReference type="InterPro" id="IPR013083">
    <property type="entry name" value="Znf_RING/FYVE/PHD"/>
</dbReference>
<evidence type="ECO:0000256" key="1">
    <source>
        <dbReference type="ARBA" id="ARBA00022723"/>
    </source>
</evidence>
<dbReference type="SUPFAM" id="SSF140125">
    <property type="entry name" value="Rabenosyn-5 Rab-binding domain-like"/>
    <property type="match status" value="1"/>
</dbReference>
<dbReference type="PANTHER" id="PTHR13510:SF44">
    <property type="entry name" value="RABENOSYN-5"/>
    <property type="match status" value="1"/>
</dbReference>
<dbReference type="AlphaFoldDB" id="A0A9P4J2T2"/>
<feature type="coiled-coil region" evidence="7">
    <location>
        <begin position="587"/>
        <end position="647"/>
    </location>
</feature>
<dbReference type="Pfam" id="PF11464">
    <property type="entry name" value="Rbsn"/>
    <property type="match status" value="1"/>
</dbReference>
<dbReference type="InterPro" id="IPR017455">
    <property type="entry name" value="Znf_FYVE-rel"/>
</dbReference>
<evidence type="ECO:0000256" key="3">
    <source>
        <dbReference type="ARBA" id="ARBA00022771"/>
    </source>
</evidence>
<feature type="domain" description="FYVE-type" evidence="9">
    <location>
        <begin position="347"/>
        <end position="423"/>
    </location>
</feature>
<dbReference type="InterPro" id="IPR013087">
    <property type="entry name" value="Znf_C2H2_type"/>
</dbReference>
<keyword evidence="1" id="KW-0479">Metal-binding</keyword>
<evidence type="ECO:0000256" key="6">
    <source>
        <dbReference type="PROSITE-ProRule" id="PRU00091"/>
    </source>
</evidence>
<dbReference type="CDD" id="cd15761">
    <property type="entry name" value="FYVE1_Vac1p_like"/>
    <property type="match status" value="1"/>
</dbReference>
<dbReference type="SUPFAM" id="SSF57903">
    <property type="entry name" value="FYVE/PHD zinc finger"/>
    <property type="match status" value="2"/>
</dbReference>
<dbReference type="PROSITE" id="PS50178">
    <property type="entry name" value="ZF_FYVE"/>
    <property type="match status" value="2"/>
</dbReference>
<keyword evidence="3 6" id="KW-0863">Zinc-finger</keyword>
<dbReference type="InterPro" id="IPR036531">
    <property type="entry name" value="Rbsn_Rab-bd_sf"/>
</dbReference>
<gene>
    <name evidence="10" type="ORF">K461DRAFT_224108</name>
</gene>
<keyword evidence="7" id="KW-0175">Coiled coil</keyword>
<dbReference type="OrthoDB" id="166134at2759"/>
<dbReference type="InterPro" id="IPR006642">
    <property type="entry name" value="Rad18_UBZ4"/>
</dbReference>
<feature type="region of interest" description="Disordered" evidence="8">
    <location>
        <begin position="146"/>
        <end position="185"/>
    </location>
</feature>
<keyword evidence="2" id="KW-0227">DNA damage</keyword>
<accession>A0A9P4J2T2</accession>
<dbReference type="GO" id="GO:0006281">
    <property type="term" value="P:DNA repair"/>
    <property type="evidence" value="ECO:0007669"/>
    <property type="project" value="UniProtKB-KW"/>
</dbReference>
<organism evidence="10 11">
    <name type="scientific">Myriangium duriaei CBS 260.36</name>
    <dbReference type="NCBI Taxonomy" id="1168546"/>
    <lineage>
        <taxon>Eukaryota</taxon>
        <taxon>Fungi</taxon>
        <taxon>Dikarya</taxon>
        <taxon>Ascomycota</taxon>
        <taxon>Pezizomycotina</taxon>
        <taxon>Dothideomycetes</taxon>
        <taxon>Dothideomycetidae</taxon>
        <taxon>Myriangiales</taxon>
        <taxon>Myriangiaceae</taxon>
        <taxon>Myriangium</taxon>
    </lineage>
</organism>
<feature type="domain" description="FYVE-type" evidence="9">
    <location>
        <begin position="207"/>
        <end position="263"/>
    </location>
</feature>
<dbReference type="InterPro" id="IPR052727">
    <property type="entry name" value="Rab4/Rab5_effector"/>
</dbReference>
<dbReference type="GO" id="GO:0003677">
    <property type="term" value="F:DNA binding"/>
    <property type="evidence" value="ECO:0007669"/>
    <property type="project" value="InterPro"/>
</dbReference>
<dbReference type="GO" id="GO:0008270">
    <property type="term" value="F:zinc ion binding"/>
    <property type="evidence" value="ECO:0007669"/>
    <property type="project" value="UniProtKB-KW"/>
</dbReference>
<dbReference type="EMBL" id="ML996084">
    <property type="protein sequence ID" value="KAF2154417.1"/>
    <property type="molecule type" value="Genomic_DNA"/>
</dbReference>
<comment type="caution">
    <text evidence="10">The sequence shown here is derived from an EMBL/GenBank/DDBJ whole genome shotgun (WGS) entry which is preliminary data.</text>
</comment>
<evidence type="ECO:0000259" key="9">
    <source>
        <dbReference type="PROSITE" id="PS50178"/>
    </source>
</evidence>
<dbReference type="SMART" id="SM00064">
    <property type="entry name" value="FYVE"/>
    <property type="match status" value="2"/>
</dbReference>
<name>A0A9P4J2T2_9PEZI</name>